<sequence length="77" mass="8226">MKPSETSIASVIPDTGDACGGHSLKVKLFPFVPRFFLAHRASRQVDLRPRNIPPPYFPGLLLALPPAANFAGTAGEP</sequence>
<proteinExistence type="predicted"/>
<evidence type="ECO:0000313" key="1">
    <source>
        <dbReference type="EMBL" id="MFC4821928.1"/>
    </source>
</evidence>
<dbReference type="EMBL" id="JBHSHD010000010">
    <property type="protein sequence ID" value="MFC4821928.1"/>
    <property type="molecule type" value="Genomic_DNA"/>
</dbReference>
<comment type="caution">
    <text evidence="1">The sequence shown here is derived from an EMBL/GenBank/DDBJ whole genome shotgun (WGS) entry which is preliminary data.</text>
</comment>
<accession>A0ABV9QX51</accession>
<dbReference type="Proteomes" id="UP001595886">
    <property type="component" value="Unassembled WGS sequence"/>
</dbReference>
<gene>
    <name evidence="1" type="ORF">ACFO6Q_16515</name>
</gene>
<protein>
    <submittedName>
        <fullName evidence="1">Uncharacterized protein</fullName>
    </submittedName>
</protein>
<keyword evidence="2" id="KW-1185">Reference proteome</keyword>
<organism evidence="1 2">
    <name type="scientific">Dokdonella ginsengisoli</name>
    <dbReference type="NCBI Taxonomy" id="363846"/>
    <lineage>
        <taxon>Bacteria</taxon>
        <taxon>Pseudomonadati</taxon>
        <taxon>Pseudomonadota</taxon>
        <taxon>Gammaproteobacteria</taxon>
        <taxon>Lysobacterales</taxon>
        <taxon>Rhodanobacteraceae</taxon>
        <taxon>Dokdonella</taxon>
    </lineage>
</organism>
<name>A0ABV9QX51_9GAMM</name>
<reference evidence="2" key="1">
    <citation type="journal article" date="2019" name="Int. J. Syst. Evol. Microbiol.">
        <title>The Global Catalogue of Microorganisms (GCM) 10K type strain sequencing project: providing services to taxonomists for standard genome sequencing and annotation.</title>
        <authorList>
            <consortium name="The Broad Institute Genomics Platform"/>
            <consortium name="The Broad Institute Genome Sequencing Center for Infectious Disease"/>
            <person name="Wu L."/>
            <person name="Ma J."/>
        </authorList>
    </citation>
    <scope>NUCLEOTIDE SEQUENCE [LARGE SCALE GENOMIC DNA]</scope>
    <source>
        <strain evidence="2">CCUG 30340</strain>
    </source>
</reference>
<dbReference type="RefSeq" id="WP_380022189.1">
    <property type="nucleotide sequence ID" value="NZ_JBHSHD010000010.1"/>
</dbReference>
<evidence type="ECO:0000313" key="2">
    <source>
        <dbReference type="Proteomes" id="UP001595886"/>
    </source>
</evidence>